<sequence length="62" mass="6871">AHRKLGHQSPAAIVLAVKSGHWHHSEGRKGYSLLLVHPGQVKAITLLQQEYRSASCTLPRLH</sequence>
<protein>
    <submittedName>
        <fullName evidence="1">Truncated integrase</fullName>
    </submittedName>
</protein>
<name>A3FMV9_USTVI</name>
<proteinExistence type="predicted"/>
<dbReference type="EMBL" id="EF413227">
    <property type="protein sequence ID" value="ABN41823.1"/>
    <property type="molecule type" value="Genomic_DNA"/>
</dbReference>
<feature type="non-terminal residue" evidence="1">
    <location>
        <position position="1"/>
    </location>
</feature>
<dbReference type="AlphaFoldDB" id="A3FMV9"/>
<organism evidence="1">
    <name type="scientific">Microbotryum violaceum</name>
    <name type="common">Anther smut fungus</name>
    <name type="synonym">Ustilago violacea</name>
    <dbReference type="NCBI Taxonomy" id="5272"/>
    <lineage>
        <taxon>Eukaryota</taxon>
        <taxon>Fungi</taxon>
        <taxon>Dikarya</taxon>
        <taxon>Basidiomycota</taxon>
        <taxon>Pucciniomycotina</taxon>
        <taxon>Microbotryomycetes</taxon>
        <taxon>Microbotryales</taxon>
        <taxon>Microbotryaceae</taxon>
        <taxon>Microbotryum</taxon>
    </lineage>
</organism>
<reference evidence="1" key="1">
    <citation type="journal article" date="2010" name="Genetica">
        <title>The impact of genome defense on mobile elements in Microbotryum.</title>
        <authorList>
            <person name="Johnson L.J."/>
            <person name="Giraud T."/>
            <person name="Anderson R."/>
            <person name="Hood M.E."/>
        </authorList>
    </citation>
    <scope>NUCLEOTIDE SEQUENCE</scope>
    <source>
        <strain evidence="1">FR02_5.2_A2D</strain>
    </source>
</reference>
<accession>A3FMV9</accession>
<evidence type="ECO:0000313" key="1">
    <source>
        <dbReference type="EMBL" id="ABN41823.1"/>
    </source>
</evidence>